<reference evidence="5 6" key="1">
    <citation type="submission" date="2013-04" db="EMBL/GenBank/DDBJ databases">
        <title>Draft genome of the heavy metal tolerant bacterium Lysinibacillus sphaericus strain OT4b.31.</title>
        <authorList>
            <person name="Pena-Montenegro T.D."/>
            <person name="Dussan J."/>
        </authorList>
    </citation>
    <scope>NUCLEOTIDE SEQUENCE [LARGE SCALE GENOMIC DNA]</scope>
    <source>
        <strain evidence="5 6">OT4b.31</strain>
    </source>
</reference>
<evidence type="ECO:0000313" key="5">
    <source>
        <dbReference type="EMBL" id="EON70450.1"/>
    </source>
</evidence>
<feature type="domain" description="Baseplate J-like C-terminal" evidence="4">
    <location>
        <begin position="260"/>
        <end position="344"/>
    </location>
</feature>
<dbReference type="Pfam" id="PF04865">
    <property type="entry name" value="Baseplate_J"/>
    <property type="match status" value="1"/>
</dbReference>
<dbReference type="Pfam" id="PF26079">
    <property type="entry name" value="Baseplate_J_C"/>
    <property type="match status" value="1"/>
</dbReference>
<comment type="similarity">
    <text evidence="1">Belongs to the Mu gp47/PBSX XkdT family.</text>
</comment>
<evidence type="ECO:0000259" key="3">
    <source>
        <dbReference type="Pfam" id="PF26078"/>
    </source>
</evidence>
<proteinExistence type="inferred from homology"/>
<dbReference type="eggNOG" id="COG3299">
    <property type="taxonomic scope" value="Bacteria"/>
</dbReference>
<dbReference type="InterPro" id="IPR006949">
    <property type="entry name" value="Barrel_Baseplate_J-like"/>
</dbReference>
<dbReference type="PATRIC" id="fig|1285586.5.peg.4428"/>
<evidence type="ECO:0000256" key="1">
    <source>
        <dbReference type="ARBA" id="ARBA00038087"/>
    </source>
</evidence>
<protein>
    <submittedName>
        <fullName evidence="5">Uncharacterized protein</fullName>
    </submittedName>
</protein>
<organism evidence="5 6">
    <name type="scientific">Lysinibacillus sphaericus OT4b.31</name>
    <dbReference type="NCBI Taxonomy" id="1285586"/>
    <lineage>
        <taxon>Bacteria</taxon>
        <taxon>Bacillati</taxon>
        <taxon>Bacillota</taxon>
        <taxon>Bacilli</taxon>
        <taxon>Bacillales</taxon>
        <taxon>Bacillaceae</taxon>
        <taxon>Lysinibacillus</taxon>
    </lineage>
</organism>
<evidence type="ECO:0000313" key="6">
    <source>
        <dbReference type="Proteomes" id="UP000013911"/>
    </source>
</evidence>
<dbReference type="InterPro" id="IPR058531">
    <property type="entry name" value="Baseplate_J_M"/>
</dbReference>
<feature type="domain" description="Baseplate J-like central" evidence="3">
    <location>
        <begin position="184"/>
        <end position="253"/>
    </location>
</feature>
<evidence type="ECO:0000259" key="2">
    <source>
        <dbReference type="Pfam" id="PF04865"/>
    </source>
</evidence>
<dbReference type="PANTHER" id="PTHR37829:SF3">
    <property type="entry name" value="PROTEIN JAYE-RELATED"/>
    <property type="match status" value="1"/>
</dbReference>
<dbReference type="InterPro" id="IPR058530">
    <property type="entry name" value="Baseplate_J-like_C"/>
</dbReference>
<accession>R7Z8F2</accession>
<dbReference type="AlphaFoldDB" id="R7Z8F2"/>
<dbReference type="InterPro" id="IPR052399">
    <property type="entry name" value="Phage_Baseplate_Assmbl_Protein"/>
</dbReference>
<evidence type="ECO:0000259" key="4">
    <source>
        <dbReference type="Pfam" id="PF26079"/>
    </source>
</evidence>
<dbReference type="HOGENOM" id="CLU_039609_0_0_9"/>
<dbReference type="EMBL" id="AQPX01000034">
    <property type="protein sequence ID" value="EON70450.1"/>
    <property type="molecule type" value="Genomic_DNA"/>
</dbReference>
<feature type="domain" description="Baseplate protein J-like barrel" evidence="2">
    <location>
        <begin position="83"/>
        <end position="162"/>
    </location>
</feature>
<gene>
    <name evidence="5" type="ORF">H131_21237</name>
</gene>
<dbReference type="Pfam" id="PF26078">
    <property type="entry name" value="Baseplate_J_M"/>
    <property type="match status" value="1"/>
</dbReference>
<sequence length="347" mass="38217">MTAEIIHQNMLNNTSDNFDKSNGSWTYDIEKSVAIELSKHETKTDNIVDKMNIENLTGEELTRFIFQRTGIKRNLATFANGKVLITVTAATSINVGDLVAADDIFYQFIKAETFSTAGKYYVNVRCVQEGSVGNVPSGAINSFPTTLSNISTVINEVAFDNGYPEETDSSLRQRYYDKLQRPGKAGNKYHYREWAQSVSGVGKVKVFPRWNGALTVKVAVLDVNNGLATPSLIDRVLAHIESERPFGANVTVVTGEELVINISSTFVLNNGYRFEQVKPFISDRLASYFRSIAFEDGLAYISHAQIGRELLDVEGIEDYSNLLLNGSTGNLSIGDTQVPIVGGVINT</sequence>
<dbReference type="PANTHER" id="PTHR37829">
    <property type="entry name" value="PHAGE-LIKE ELEMENT PBSX PROTEIN XKDT"/>
    <property type="match status" value="1"/>
</dbReference>
<name>R7Z8F2_LYSSH</name>
<dbReference type="Proteomes" id="UP000013911">
    <property type="component" value="Unassembled WGS sequence"/>
</dbReference>
<comment type="caution">
    <text evidence="5">The sequence shown here is derived from an EMBL/GenBank/DDBJ whole genome shotgun (WGS) entry which is preliminary data.</text>
</comment>
<dbReference type="RefSeq" id="WP_010861146.1">
    <property type="nucleotide sequence ID" value="NZ_KB933409.1"/>
</dbReference>